<keyword evidence="1" id="KW-0812">Transmembrane</keyword>
<keyword evidence="3" id="KW-1185">Reference proteome</keyword>
<feature type="transmembrane region" description="Helical" evidence="1">
    <location>
        <begin position="66"/>
        <end position="87"/>
    </location>
</feature>
<sequence>MRERPPLGVFDFNTFGSGGTENPWYLLRSVWFWLFRLFSSRLSTRTCGRIDRLSLFIPKLRARQPFGSSCFSAVALFKFLSGLITMVKAEIKRRRKLVFCH</sequence>
<protein>
    <submittedName>
        <fullName evidence="2">Uncharacterized protein</fullName>
    </submittedName>
</protein>
<accession>A0A2J5HT12</accession>
<dbReference type="AlphaFoldDB" id="A0A2J5HT12"/>
<organism evidence="2 3">
    <name type="scientific">Aspergillus taichungensis</name>
    <dbReference type="NCBI Taxonomy" id="482145"/>
    <lineage>
        <taxon>Eukaryota</taxon>
        <taxon>Fungi</taxon>
        <taxon>Dikarya</taxon>
        <taxon>Ascomycota</taxon>
        <taxon>Pezizomycotina</taxon>
        <taxon>Eurotiomycetes</taxon>
        <taxon>Eurotiomycetidae</taxon>
        <taxon>Eurotiales</taxon>
        <taxon>Aspergillaceae</taxon>
        <taxon>Aspergillus</taxon>
        <taxon>Aspergillus subgen. Circumdati</taxon>
    </lineage>
</organism>
<keyword evidence="1" id="KW-0472">Membrane</keyword>
<dbReference type="EMBL" id="KZ559547">
    <property type="protein sequence ID" value="PLN80462.1"/>
    <property type="molecule type" value="Genomic_DNA"/>
</dbReference>
<evidence type="ECO:0000313" key="2">
    <source>
        <dbReference type="EMBL" id="PLN80462.1"/>
    </source>
</evidence>
<reference evidence="3" key="1">
    <citation type="submission" date="2017-12" db="EMBL/GenBank/DDBJ databases">
        <authorList>
            <consortium name="DOE Joint Genome Institute"/>
            <person name="Mondo S.J."/>
            <person name="Kjaerbolling I."/>
            <person name="Vesth T.C."/>
            <person name="Frisvad J.C."/>
            <person name="Nybo J.L."/>
            <person name="Theobald S."/>
            <person name="Kuo A."/>
            <person name="Bowyer P."/>
            <person name="Matsuda Y."/>
            <person name="Lyhne E.K."/>
            <person name="Kogle M.E."/>
            <person name="Clum A."/>
            <person name="Lipzen A."/>
            <person name="Salamov A."/>
            <person name="Ngan C.Y."/>
            <person name="Daum C."/>
            <person name="Chiniquy J."/>
            <person name="Barry K."/>
            <person name="LaButti K."/>
            <person name="Haridas S."/>
            <person name="Simmons B.A."/>
            <person name="Magnuson J.K."/>
            <person name="Mortensen U.H."/>
            <person name="Larsen T.O."/>
            <person name="Grigoriev I.V."/>
            <person name="Baker S.E."/>
            <person name="Andersen M.R."/>
            <person name="Nordberg H.P."/>
            <person name="Cantor M.N."/>
            <person name="Hua S.X."/>
        </authorList>
    </citation>
    <scope>NUCLEOTIDE SEQUENCE [LARGE SCALE GENOMIC DNA]</scope>
    <source>
        <strain evidence="3">IBT 19404</strain>
    </source>
</reference>
<evidence type="ECO:0000256" key="1">
    <source>
        <dbReference type="SAM" id="Phobius"/>
    </source>
</evidence>
<dbReference type="Proteomes" id="UP000235023">
    <property type="component" value="Unassembled WGS sequence"/>
</dbReference>
<name>A0A2J5HT12_9EURO</name>
<proteinExistence type="predicted"/>
<keyword evidence="1" id="KW-1133">Transmembrane helix</keyword>
<gene>
    <name evidence="2" type="ORF">BDW42DRAFT_170894</name>
</gene>
<evidence type="ECO:0000313" key="3">
    <source>
        <dbReference type="Proteomes" id="UP000235023"/>
    </source>
</evidence>